<feature type="region of interest" description="Disordered" evidence="1">
    <location>
        <begin position="262"/>
        <end position="297"/>
    </location>
</feature>
<dbReference type="WBParaSite" id="jg17847">
    <property type="protein sequence ID" value="jg17847"/>
    <property type="gene ID" value="jg17847"/>
</dbReference>
<proteinExistence type="predicted"/>
<keyword evidence="2" id="KW-1185">Reference proteome</keyword>
<feature type="region of interest" description="Disordered" evidence="1">
    <location>
        <begin position="168"/>
        <end position="202"/>
    </location>
</feature>
<name>A0A915DCS0_9BILA</name>
<protein>
    <submittedName>
        <fullName evidence="3">Uncharacterized protein</fullName>
    </submittedName>
</protein>
<evidence type="ECO:0000256" key="1">
    <source>
        <dbReference type="SAM" id="MobiDB-lite"/>
    </source>
</evidence>
<feature type="compositionally biased region" description="Low complexity" evidence="1">
    <location>
        <begin position="262"/>
        <end position="276"/>
    </location>
</feature>
<evidence type="ECO:0000313" key="3">
    <source>
        <dbReference type="WBParaSite" id="jg17847"/>
    </source>
</evidence>
<dbReference type="AlphaFoldDB" id="A0A915DCS0"/>
<evidence type="ECO:0000313" key="2">
    <source>
        <dbReference type="Proteomes" id="UP000887574"/>
    </source>
</evidence>
<sequence>MSSSSLTNGNDGYHSLSSNGIVIGSASSSSSINSSSTPNLLACLSSNARALPPASELLSLPIRSKGINEEGNRQFAPNGNVGIPSGQQGLPSISSFGQKPPTPSMQQPIPSPCIPPPPSPYLLPPSNYQYQCMTEPGTPAMGFINPNGIGEQHQQQAVYGIQAHSPSFASSMHGSNPGSIMSAPPESPASASATQSGIQFSPSIKNPYNVRMASSTPDYSLEINHSNNFYPVDGSHSNDGYSMPNINSRSTPVQQLYMTTTSNANPQQNSAANTANRAYKSPNYQNRGEQGVVLKTQ</sequence>
<reference evidence="3" key="1">
    <citation type="submission" date="2022-11" db="UniProtKB">
        <authorList>
            <consortium name="WormBaseParasite"/>
        </authorList>
    </citation>
    <scope>IDENTIFICATION</scope>
</reference>
<organism evidence="2 3">
    <name type="scientific">Ditylenchus dipsaci</name>
    <dbReference type="NCBI Taxonomy" id="166011"/>
    <lineage>
        <taxon>Eukaryota</taxon>
        <taxon>Metazoa</taxon>
        <taxon>Ecdysozoa</taxon>
        <taxon>Nematoda</taxon>
        <taxon>Chromadorea</taxon>
        <taxon>Rhabditida</taxon>
        <taxon>Tylenchina</taxon>
        <taxon>Tylenchomorpha</taxon>
        <taxon>Sphaerularioidea</taxon>
        <taxon>Anguinidae</taxon>
        <taxon>Anguininae</taxon>
        <taxon>Ditylenchus</taxon>
    </lineage>
</organism>
<dbReference type="Proteomes" id="UP000887574">
    <property type="component" value="Unplaced"/>
</dbReference>
<accession>A0A915DCS0</accession>
<feature type="region of interest" description="Disordered" evidence="1">
    <location>
        <begin position="69"/>
        <end position="117"/>
    </location>
</feature>
<feature type="compositionally biased region" description="Low complexity" evidence="1">
    <location>
        <begin position="182"/>
        <end position="193"/>
    </location>
</feature>
<feature type="compositionally biased region" description="Polar residues" evidence="1">
    <location>
        <begin position="168"/>
        <end position="179"/>
    </location>
</feature>
<feature type="compositionally biased region" description="Polar residues" evidence="1">
    <location>
        <begin position="85"/>
        <end position="97"/>
    </location>
</feature>